<keyword evidence="4" id="KW-0456">Lyase</keyword>
<name>A0A6V7PXZ4_ANACO</name>
<dbReference type="GO" id="GO:0016798">
    <property type="term" value="F:hydrolase activity, acting on glycosyl bonds"/>
    <property type="evidence" value="ECO:0007669"/>
    <property type="project" value="UniProtKB-KW"/>
</dbReference>
<keyword evidence="3" id="KW-0464">Manganese</keyword>
<keyword evidence="2" id="KW-0378">Hydrolase</keyword>
<evidence type="ECO:0000256" key="4">
    <source>
        <dbReference type="ARBA" id="ARBA00023239"/>
    </source>
</evidence>
<dbReference type="Pfam" id="PF04227">
    <property type="entry name" value="Indigoidine_A"/>
    <property type="match status" value="2"/>
</dbReference>
<dbReference type="PANTHER" id="PTHR42909">
    <property type="entry name" value="ZGC:136858"/>
    <property type="match status" value="1"/>
</dbReference>
<accession>A0A6V7PXZ4</accession>
<evidence type="ECO:0000256" key="2">
    <source>
        <dbReference type="ARBA" id="ARBA00022801"/>
    </source>
</evidence>
<dbReference type="InterPro" id="IPR022830">
    <property type="entry name" value="Indigdn_synthA-like"/>
</dbReference>
<evidence type="ECO:0000256" key="5">
    <source>
        <dbReference type="ARBA" id="ARBA00023295"/>
    </source>
</evidence>
<keyword evidence="6" id="KW-0472">Membrane</keyword>
<protein>
    <recommendedName>
        <fullName evidence="8">Pseudouridine-5'-phosphate glycosidase</fullName>
    </recommendedName>
</protein>
<dbReference type="EMBL" id="LR862153">
    <property type="protein sequence ID" value="CAD1835547.1"/>
    <property type="molecule type" value="Genomic_DNA"/>
</dbReference>
<keyword evidence="1" id="KW-0479">Metal-binding</keyword>
<keyword evidence="6" id="KW-1133">Transmembrane helix</keyword>
<dbReference type="GO" id="GO:0004730">
    <property type="term" value="F:pseudouridylate synthase activity"/>
    <property type="evidence" value="ECO:0007669"/>
    <property type="project" value="InterPro"/>
</dbReference>
<dbReference type="Gene3D" id="3.40.1790.10">
    <property type="entry name" value="Indigoidine synthase domain"/>
    <property type="match status" value="2"/>
</dbReference>
<keyword evidence="6" id="KW-0812">Transmembrane</keyword>
<dbReference type="AlphaFoldDB" id="A0A6V7PXZ4"/>
<gene>
    <name evidence="7" type="ORF">CB5_LOCUS18758</name>
</gene>
<feature type="transmembrane region" description="Helical" evidence="6">
    <location>
        <begin position="147"/>
        <end position="169"/>
    </location>
</feature>
<keyword evidence="5" id="KW-0326">Glycosidase</keyword>
<organism evidence="7">
    <name type="scientific">Ananas comosus var. bracteatus</name>
    <name type="common">red pineapple</name>
    <dbReference type="NCBI Taxonomy" id="296719"/>
    <lineage>
        <taxon>Eukaryota</taxon>
        <taxon>Viridiplantae</taxon>
        <taxon>Streptophyta</taxon>
        <taxon>Embryophyta</taxon>
        <taxon>Tracheophyta</taxon>
        <taxon>Spermatophyta</taxon>
        <taxon>Magnoliopsida</taxon>
        <taxon>Liliopsida</taxon>
        <taxon>Poales</taxon>
        <taxon>Bromeliaceae</taxon>
        <taxon>Bromelioideae</taxon>
        <taxon>Ananas</taxon>
    </lineage>
</organism>
<evidence type="ECO:0000256" key="3">
    <source>
        <dbReference type="ARBA" id="ARBA00023211"/>
    </source>
</evidence>
<proteinExistence type="predicted"/>
<dbReference type="InterPro" id="IPR007342">
    <property type="entry name" value="PsuG"/>
</dbReference>
<dbReference type="PANTHER" id="PTHR42909:SF1">
    <property type="entry name" value="CARBOHYDRATE KINASE PFKB DOMAIN-CONTAINING PROTEIN"/>
    <property type="match status" value="1"/>
</dbReference>
<dbReference type="GO" id="GO:0005737">
    <property type="term" value="C:cytoplasm"/>
    <property type="evidence" value="ECO:0007669"/>
    <property type="project" value="TreeGrafter"/>
</dbReference>
<evidence type="ECO:0000313" key="7">
    <source>
        <dbReference type="EMBL" id="CAD1835547.1"/>
    </source>
</evidence>
<evidence type="ECO:0000256" key="1">
    <source>
        <dbReference type="ARBA" id="ARBA00022723"/>
    </source>
</evidence>
<evidence type="ECO:0000256" key="6">
    <source>
        <dbReference type="SAM" id="Phobius"/>
    </source>
</evidence>
<reference evidence="7" key="1">
    <citation type="submission" date="2020-07" db="EMBL/GenBank/DDBJ databases">
        <authorList>
            <person name="Lin J."/>
        </authorList>
    </citation>
    <scope>NUCLEOTIDE SEQUENCE</scope>
</reference>
<dbReference type="SUPFAM" id="SSF110581">
    <property type="entry name" value="Indigoidine synthase A-like"/>
    <property type="match status" value="1"/>
</dbReference>
<sequence length="287" mass="30823">MAGDAARDAVADGVGWGGFNDYGRGHGSERCRLGQFRAALAATLTTVEDFKDYIGSGHVKIAPEVYDALARGKAVVALESTIISHGMPYPQNFRTAKEVEAIVRDNGAIPATIAILDGTPYIGLNDEQLERLAVLGRKVRKTARRDIAYVVAAGGNGATTVLHLCFLLLSSRHFIRSYRTWKDSVAVISAGVKSILDIPRTLEYLETHGVTVATYKADEFPAFFTESSGCKVPCRLDNPEDSAKLINANLNLKLGSGILIAVPIPKEYSASGNIIESAIQKAVQEAM</sequence>
<dbReference type="GO" id="GO:0046872">
    <property type="term" value="F:metal ion binding"/>
    <property type="evidence" value="ECO:0007669"/>
    <property type="project" value="UniProtKB-KW"/>
</dbReference>
<evidence type="ECO:0008006" key="8">
    <source>
        <dbReference type="Google" id="ProtNLM"/>
    </source>
</evidence>